<dbReference type="Proteomes" id="UP000594262">
    <property type="component" value="Unplaced"/>
</dbReference>
<proteinExistence type="predicted"/>
<organism evidence="2 3">
    <name type="scientific">Clytia hemisphaerica</name>
    <dbReference type="NCBI Taxonomy" id="252671"/>
    <lineage>
        <taxon>Eukaryota</taxon>
        <taxon>Metazoa</taxon>
        <taxon>Cnidaria</taxon>
        <taxon>Hydrozoa</taxon>
        <taxon>Hydroidolina</taxon>
        <taxon>Leptothecata</taxon>
        <taxon>Obeliida</taxon>
        <taxon>Clytiidae</taxon>
        <taxon>Clytia</taxon>
    </lineage>
</organism>
<keyword evidence="1" id="KW-0732">Signal</keyword>
<evidence type="ECO:0000313" key="2">
    <source>
        <dbReference type="EnsemblMetazoa" id="CLYHEMP003494.2"/>
    </source>
</evidence>
<reference evidence="2" key="1">
    <citation type="submission" date="2021-01" db="UniProtKB">
        <authorList>
            <consortium name="EnsemblMetazoa"/>
        </authorList>
    </citation>
    <scope>IDENTIFICATION</scope>
</reference>
<accession>A0A7M5UP32</accession>
<keyword evidence="3" id="KW-1185">Reference proteome</keyword>
<dbReference type="EnsemblMetazoa" id="CLYHEMT003494.2">
    <property type="protein sequence ID" value="CLYHEMP003494.2"/>
    <property type="gene ID" value="CLYHEMG003494"/>
</dbReference>
<evidence type="ECO:0000256" key="1">
    <source>
        <dbReference type="SAM" id="SignalP"/>
    </source>
</evidence>
<protein>
    <submittedName>
        <fullName evidence="2">Uncharacterized protein</fullName>
    </submittedName>
</protein>
<evidence type="ECO:0000313" key="3">
    <source>
        <dbReference type="Proteomes" id="UP000594262"/>
    </source>
</evidence>
<name>A0A7M5UP32_9CNID</name>
<feature type="chain" id="PRO_5036206749" evidence="1">
    <location>
        <begin position="24"/>
        <end position="178"/>
    </location>
</feature>
<dbReference type="EnsemblMetazoa" id="CLYHEMT018609.1">
    <property type="protein sequence ID" value="CLYHEMP018609.1"/>
    <property type="gene ID" value="CLYHEMG018609"/>
</dbReference>
<sequence>MMLKSGAFLLVFFVLLTQHITSSANINKCIKRCNDAQVKCTTGLFEDENERNSKCWNAFCKCKDECPKVFDQIPTPTPTPSTTLRRLPPMFKWYDIRNSSPFSFWGKSLKRNNPCRKKCSANQDQCLAFSQSFGDRMSCFRRRRFCFRKCKIPNYIKSCDIINLITGRPFCKYPGSRG</sequence>
<dbReference type="AlphaFoldDB" id="A0A7M5UP32"/>
<feature type="signal peptide" evidence="1">
    <location>
        <begin position="1"/>
        <end position="23"/>
    </location>
</feature>